<name>A0A9W6YCT5_9STRA</name>
<organism evidence="2 3">
    <name type="scientific">Phytophthora fragariaefolia</name>
    <dbReference type="NCBI Taxonomy" id="1490495"/>
    <lineage>
        <taxon>Eukaryota</taxon>
        <taxon>Sar</taxon>
        <taxon>Stramenopiles</taxon>
        <taxon>Oomycota</taxon>
        <taxon>Peronosporomycetes</taxon>
        <taxon>Peronosporales</taxon>
        <taxon>Peronosporaceae</taxon>
        <taxon>Phytophthora</taxon>
    </lineage>
</organism>
<dbReference type="Proteomes" id="UP001165121">
    <property type="component" value="Unassembled WGS sequence"/>
</dbReference>
<dbReference type="EMBL" id="BSXT01005071">
    <property type="protein sequence ID" value="GMF59616.1"/>
    <property type="molecule type" value="Genomic_DNA"/>
</dbReference>
<accession>A0A9W6YCT5</accession>
<evidence type="ECO:0000313" key="3">
    <source>
        <dbReference type="Proteomes" id="UP001165121"/>
    </source>
</evidence>
<evidence type="ECO:0000256" key="1">
    <source>
        <dbReference type="SAM" id="MobiDB-lite"/>
    </source>
</evidence>
<comment type="caution">
    <text evidence="2">The sequence shown here is derived from an EMBL/GenBank/DDBJ whole genome shotgun (WGS) entry which is preliminary data.</text>
</comment>
<evidence type="ECO:0000313" key="2">
    <source>
        <dbReference type="EMBL" id="GMF59616.1"/>
    </source>
</evidence>
<dbReference type="AlphaFoldDB" id="A0A9W6YCT5"/>
<keyword evidence="3" id="KW-1185">Reference proteome</keyword>
<sequence>MGNTSSCYKVKKQDSSEAPTNNTANPTSEGYNEAIDEPEIAEDTRERAIIQINPDASPPLTLEDGQ</sequence>
<reference evidence="2" key="1">
    <citation type="submission" date="2023-04" db="EMBL/GenBank/DDBJ databases">
        <title>Phytophthora fragariaefolia NBRC 109709.</title>
        <authorList>
            <person name="Ichikawa N."/>
            <person name="Sato H."/>
            <person name="Tonouchi N."/>
        </authorList>
    </citation>
    <scope>NUCLEOTIDE SEQUENCE</scope>
    <source>
        <strain evidence="2">NBRC 109709</strain>
    </source>
</reference>
<feature type="region of interest" description="Disordered" evidence="1">
    <location>
        <begin position="1"/>
        <end position="38"/>
    </location>
</feature>
<gene>
    <name evidence="2" type="ORF">Pfra01_002579500</name>
</gene>
<protein>
    <submittedName>
        <fullName evidence="2">Unnamed protein product</fullName>
    </submittedName>
</protein>
<feature type="compositionally biased region" description="Polar residues" evidence="1">
    <location>
        <begin position="16"/>
        <end position="30"/>
    </location>
</feature>
<proteinExistence type="predicted"/>